<name>A0A0K1EFY7_CHOCO</name>
<dbReference type="EMBL" id="CP012159">
    <property type="protein sequence ID" value="AKT39498.1"/>
    <property type="molecule type" value="Genomic_DNA"/>
</dbReference>
<organism evidence="1 2">
    <name type="scientific">Chondromyces crocatus</name>
    <dbReference type="NCBI Taxonomy" id="52"/>
    <lineage>
        <taxon>Bacteria</taxon>
        <taxon>Pseudomonadati</taxon>
        <taxon>Myxococcota</taxon>
        <taxon>Polyangia</taxon>
        <taxon>Polyangiales</taxon>
        <taxon>Polyangiaceae</taxon>
        <taxon>Chondromyces</taxon>
    </lineage>
</organism>
<gene>
    <name evidence="1" type="ORF">CMC5_036450</name>
</gene>
<dbReference type="OrthoDB" id="6043530at2"/>
<sequence length="132" mass="14654">MIQLVASNTQSEGDWNSDMWGAVSLWPGDKVYCGRPGRGIYFTNAETIRNFATSPQDLWEALQVPSHAQHGYRMELEEYMVLYPVSVPAGRCRNNGDYGGGGGFQYMIKDVDQLLTPTGRVLNLGRGAHLEV</sequence>
<protein>
    <recommendedName>
        <fullName evidence="3">DUF4237 domain-containing protein</fullName>
    </recommendedName>
</protein>
<dbReference type="STRING" id="52.CMC5_036450"/>
<evidence type="ECO:0000313" key="1">
    <source>
        <dbReference type="EMBL" id="AKT39498.1"/>
    </source>
</evidence>
<keyword evidence="2" id="KW-1185">Reference proteome</keyword>
<dbReference type="Proteomes" id="UP000067626">
    <property type="component" value="Chromosome"/>
</dbReference>
<proteinExistence type="predicted"/>
<reference evidence="1 2" key="1">
    <citation type="submission" date="2015-07" db="EMBL/GenBank/DDBJ databases">
        <title>Genome analysis of myxobacterium Chondromyces crocatus Cm c5 reveals a high potential for natural compound synthesis and the genetic basis for the loss of fruiting body formation.</title>
        <authorList>
            <person name="Zaburannyi N."/>
            <person name="Bunk B."/>
            <person name="Maier J."/>
            <person name="Overmann J."/>
            <person name="Mueller R."/>
        </authorList>
    </citation>
    <scope>NUCLEOTIDE SEQUENCE [LARGE SCALE GENOMIC DNA]</scope>
    <source>
        <strain evidence="1 2">Cm c5</strain>
    </source>
</reference>
<dbReference type="KEGG" id="ccro:CMC5_036450"/>
<dbReference type="AlphaFoldDB" id="A0A0K1EFY7"/>
<evidence type="ECO:0008006" key="3">
    <source>
        <dbReference type="Google" id="ProtNLM"/>
    </source>
</evidence>
<dbReference type="RefSeq" id="WP_050431572.1">
    <property type="nucleotide sequence ID" value="NZ_CP012159.1"/>
</dbReference>
<evidence type="ECO:0000313" key="2">
    <source>
        <dbReference type="Proteomes" id="UP000067626"/>
    </source>
</evidence>
<accession>A0A0K1EFY7</accession>